<dbReference type="RefSeq" id="WP_153535440.1">
    <property type="nucleotide sequence ID" value="NZ_WEGH01000003.1"/>
</dbReference>
<dbReference type="SUPFAM" id="SSF53474">
    <property type="entry name" value="alpha/beta-Hydrolases"/>
    <property type="match status" value="1"/>
</dbReference>
<sequence>MFTFAGADGLRLHVHEWRPPGEPCGVVQLSHGMGEHGGLYSGFARSLVRHGFAVYANDHRGHGRSMKEGPGHLGEDGWNLLVDDLGRLGERLRARHPGLPLVLIGHSMGSYAVQQLLLERAGLPTGVVLTGTTALDGLLDRLEREPDRIGFYNAAFQPVRTRYDWVSRDEAFIDAFVADPLCAFPLDADGLRDMYAAALRLAEPVSLPSRLALYVMVGECDPLNAGLTLSDLLVRRYRRAGLTDVTYRTYPGARHHLLNEIGSDEITADLAAWISRFTG</sequence>
<dbReference type="EMBL" id="WEGH01000003">
    <property type="protein sequence ID" value="MQY06273.1"/>
    <property type="molecule type" value="Genomic_DNA"/>
</dbReference>
<accession>A0A7K0BYM5</accession>
<reference evidence="2 3" key="1">
    <citation type="submission" date="2019-10" db="EMBL/GenBank/DDBJ databases">
        <title>Actinomadura rubteroloni sp. nov. and Actinomadura macrotermitis sp. nov., isolated from the gut of fungus growing-termite Macrotermes natalensis.</title>
        <authorList>
            <person name="Benndorf R."/>
            <person name="Martin K."/>
            <person name="Kuefner M."/>
            <person name="De Beer W."/>
            <person name="Kaster A.-K."/>
            <person name="Vollmers J."/>
            <person name="Poulsen M."/>
            <person name="Beemelmanns C."/>
        </authorList>
    </citation>
    <scope>NUCLEOTIDE SEQUENCE [LARGE SCALE GENOMIC DNA]</scope>
    <source>
        <strain evidence="2 3">RB68</strain>
    </source>
</reference>
<dbReference type="GO" id="GO:0047372">
    <property type="term" value="F:monoacylglycerol lipase activity"/>
    <property type="evidence" value="ECO:0007669"/>
    <property type="project" value="UniProtKB-EC"/>
</dbReference>
<dbReference type="PANTHER" id="PTHR11614">
    <property type="entry name" value="PHOSPHOLIPASE-RELATED"/>
    <property type="match status" value="1"/>
</dbReference>
<dbReference type="Gene3D" id="3.40.50.1820">
    <property type="entry name" value="alpha/beta hydrolase"/>
    <property type="match status" value="1"/>
</dbReference>
<dbReference type="InterPro" id="IPR051044">
    <property type="entry name" value="MAG_DAG_Lipase"/>
</dbReference>
<dbReference type="AlphaFoldDB" id="A0A7K0BYM5"/>
<evidence type="ECO:0000259" key="1">
    <source>
        <dbReference type="Pfam" id="PF12146"/>
    </source>
</evidence>
<dbReference type="Proteomes" id="UP000487268">
    <property type="component" value="Unassembled WGS sequence"/>
</dbReference>
<evidence type="ECO:0000313" key="3">
    <source>
        <dbReference type="Proteomes" id="UP000487268"/>
    </source>
</evidence>
<proteinExistence type="predicted"/>
<keyword evidence="3" id="KW-1185">Reference proteome</keyword>
<dbReference type="InterPro" id="IPR029058">
    <property type="entry name" value="AB_hydrolase_fold"/>
</dbReference>
<keyword evidence="2" id="KW-0378">Hydrolase</keyword>
<dbReference type="EC" id="3.1.1.23" evidence="2"/>
<dbReference type="Pfam" id="PF12146">
    <property type="entry name" value="Hydrolase_4"/>
    <property type="match status" value="1"/>
</dbReference>
<dbReference type="OrthoDB" id="9806902at2"/>
<protein>
    <submittedName>
        <fullName evidence="2">Monoacylglycerol lipase</fullName>
        <ecNumber evidence="2">3.1.1.23</ecNumber>
    </submittedName>
</protein>
<dbReference type="InterPro" id="IPR022742">
    <property type="entry name" value="Hydrolase_4"/>
</dbReference>
<comment type="caution">
    <text evidence="2">The sequence shown here is derived from an EMBL/GenBank/DDBJ whole genome shotgun (WGS) entry which is preliminary data.</text>
</comment>
<organism evidence="2 3">
    <name type="scientific">Actinomadura macrotermitis</name>
    <dbReference type="NCBI Taxonomy" id="2585200"/>
    <lineage>
        <taxon>Bacteria</taxon>
        <taxon>Bacillati</taxon>
        <taxon>Actinomycetota</taxon>
        <taxon>Actinomycetes</taxon>
        <taxon>Streptosporangiales</taxon>
        <taxon>Thermomonosporaceae</taxon>
        <taxon>Actinomadura</taxon>
    </lineage>
</organism>
<feature type="domain" description="Serine aminopeptidase S33" evidence="1">
    <location>
        <begin position="22"/>
        <end position="260"/>
    </location>
</feature>
<gene>
    <name evidence="2" type="ORF">ACRB68_43610</name>
</gene>
<evidence type="ECO:0000313" key="2">
    <source>
        <dbReference type="EMBL" id="MQY06273.1"/>
    </source>
</evidence>
<name>A0A7K0BYM5_9ACTN</name>